<name>A0AAD4KXI8_9EURO</name>
<accession>A0AAD4KXI8</accession>
<dbReference type="PANTHER" id="PTHR34861:SF11">
    <property type="entry name" value="CYCLASE"/>
    <property type="match status" value="1"/>
</dbReference>
<dbReference type="GeneID" id="70252312"/>
<dbReference type="Pfam" id="PF04199">
    <property type="entry name" value="Cyclase"/>
    <property type="match status" value="1"/>
</dbReference>
<comment type="caution">
    <text evidence="2">The sequence shown here is derived from an EMBL/GenBank/DDBJ whole genome shotgun (WGS) entry which is preliminary data.</text>
</comment>
<dbReference type="EMBL" id="JAJTJA010000003">
    <property type="protein sequence ID" value="KAH8702100.1"/>
    <property type="molecule type" value="Genomic_DNA"/>
</dbReference>
<dbReference type="GO" id="GO:0004061">
    <property type="term" value="F:arylformamidase activity"/>
    <property type="evidence" value="ECO:0007669"/>
    <property type="project" value="InterPro"/>
</dbReference>
<protein>
    <recommendedName>
        <fullName evidence="4">Cyclase-domain-containing protein</fullName>
    </recommendedName>
</protein>
<evidence type="ECO:0008006" key="4">
    <source>
        <dbReference type="Google" id="ProtNLM"/>
    </source>
</evidence>
<proteinExistence type="inferred from homology"/>
<evidence type="ECO:0000313" key="3">
    <source>
        <dbReference type="Proteomes" id="UP001201262"/>
    </source>
</evidence>
<evidence type="ECO:0000313" key="2">
    <source>
        <dbReference type="EMBL" id="KAH8702100.1"/>
    </source>
</evidence>
<dbReference type="PANTHER" id="PTHR34861">
    <property type="match status" value="1"/>
</dbReference>
<organism evidence="2 3">
    <name type="scientific">Talaromyces proteolyticus</name>
    <dbReference type="NCBI Taxonomy" id="1131652"/>
    <lineage>
        <taxon>Eukaryota</taxon>
        <taxon>Fungi</taxon>
        <taxon>Dikarya</taxon>
        <taxon>Ascomycota</taxon>
        <taxon>Pezizomycotina</taxon>
        <taxon>Eurotiomycetes</taxon>
        <taxon>Eurotiomycetidae</taxon>
        <taxon>Eurotiales</taxon>
        <taxon>Trichocomaceae</taxon>
        <taxon>Talaromyces</taxon>
        <taxon>Talaromyces sect. Bacilispori</taxon>
    </lineage>
</organism>
<dbReference type="Proteomes" id="UP001201262">
    <property type="component" value="Unassembled WGS sequence"/>
</dbReference>
<gene>
    <name evidence="2" type="ORF">BGW36DRAFT_458878</name>
</gene>
<comment type="similarity">
    <text evidence="1">Belongs to the Cyclase 1 superfamily.</text>
</comment>
<dbReference type="InterPro" id="IPR007325">
    <property type="entry name" value="KFase/CYL"/>
</dbReference>
<sequence>MAPVELPVFDELTLDPSGPKGNAWGLFGKDNSLGMLNLLTPDVVKAAASEIKDGVRFALDWQLNALRQPAFGRQAFDQKIVFKAPRIVNDDVLTFNTQSSSQWDGFRHYGNQTHKVFYNGTTQQMIESSSVLGIDAWVQNGGVVGRGVLLDIASYAERNNIELPAFESTVIPLELVKRVAEEENVTFRPGDILFIRSGFTKAFEKLSEEEAAALGQRPVAKFVGIESSEATLRWFWQNKFAAVAGDAVAVESAPVQGPQIPQEWSLHQWCLAGWGMPLGEMFYLEKLASHCAEKKRWTFFFSSVPLNVPGGVASPPNGVAIL</sequence>
<reference evidence="2" key="1">
    <citation type="submission" date="2021-12" db="EMBL/GenBank/DDBJ databases">
        <title>Convergent genome expansion in fungi linked to evolution of root-endophyte symbiosis.</title>
        <authorList>
            <consortium name="DOE Joint Genome Institute"/>
            <person name="Ke Y.-H."/>
            <person name="Bonito G."/>
            <person name="Liao H.-L."/>
            <person name="Looney B."/>
            <person name="Rojas-Flechas A."/>
            <person name="Nash J."/>
            <person name="Hameed K."/>
            <person name="Schadt C."/>
            <person name="Martin F."/>
            <person name="Crous P.W."/>
            <person name="Miettinen O."/>
            <person name="Magnuson J.K."/>
            <person name="Labbe J."/>
            <person name="Jacobson D."/>
            <person name="Doktycz M.J."/>
            <person name="Veneault-Fourrey C."/>
            <person name="Kuo A."/>
            <person name="Mondo S."/>
            <person name="Calhoun S."/>
            <person name="Riley R."/>
            <person name="Ohm R."/>
            <person name="LaButti K."/>
            <person name="Andreopoulos B."/>
            <person name="Pangilinan J."/>
            <person name="Nolan M."/>
            <person name="Tritt A."/>
            <person name="Clum A."/>
            <person name="Lipzen A."/>
            <person name="Daum C."/>
            <person name="Barry K."/>
            <person name="Grigoriev I.V."/>
            <person name="Vilgalys R."/>
        </authorList>
    </citation>
    <scope>NUCLEOTIDE SEQUENCE</scope>
    <source>
        <strain evidence="2">PMI_201</strain>
    </source>
</reference>
<evidence type="ECO:0000256" key="1">
    <source>
        <dbReference type="ARBA" id="ARBA00007865"/>
    </source>
</evidence>
<dbReference type="GO" id="GO:0019441">
    <property type="term" value="P:L-tryptophan catabolic process to kynurenine"/>
    <property type="evidence" value="ECO:0007669"/>
    <property type="project" value="InterPro"/>
</dbReference>
<dbReference type="InterPro" id="IPR037175">
    <property type="entry name" value="KFase_sf"/>
</dbReference>
<keyword evidence="3" id="KW-1185">Reference proteome</keyword>
<dbReference type="SUPFAM" id="SSF102198">
    <property type="entry name" value="Putative cyclase"/>
    <property type="match status" value="1"/>
</dbReference>
<dbReference type="Gene3D" id="3.50.30.50">
    <property type="entry name" value="Putative cyclase"/>
    <property type="match status" value="1"/>
</dbReference>
<dbReference type="RefSeq" id="XP_046075476.1">
    <property type="nucleotide sequence ID" value="XM_046222025.1"/>
</dbReference>
<dbReference type="AlphaFoldDB" id="A0AAD4KXI8"/>